<comment type="subcellular location">
    <subcellularLocation>
        <location evidence="4">Secreted</location>
        <location evidence="4">Extracellular space</location>
        <location evidence="4">Apoplast</location>
    </subcellularLocation>
</comment>
<keyword evidence="7" id="KW-1185">Reference proteome</keyword>
<dbReference type="KEGG" id="egt:105957015"/>
<reference evidence="6 7" key="1">
    <citation type="journal article" date="2013" name="Proc. Natl. Acad. Sci. U.S.A.">
        <title>Fine-scale variation in meiotic recombination in Mimulus inferred from population shotgun sequencing.</title>
        <authorList>
            <person name="Hellsten U."/>
            <person name="Wright K.M."/>
            <person name="Jenkins J."/>
            <person name="Shu S."/>
            <person name="Yuan Y."/>
            <person name="Wessler S.R."/>
            <person name="Schmutz J."/>
            <person name="Willis J.H."/>
            <person name="Rokhsar D.S."/>
        </authorList>
    </citation>
    <scope>NUCLEOTIDE SEQUENCE [LARGE SCALE GENOMIC DNA]</scope>
    <source>
        <strain evidence="7">cv. DUN x IM62</strain>
    </source>
</reference>
<dbReference type="Pfam" id="PF03018">
    <property type="entry name" value="Dirigent"/>
    <property type="match status" value="1"/>
</dbReference>
<sequence>MTSISYTLFIIFNTLTLTLILFSIPITSSNEDNFSENLLETIISTRLMEKTTNLHFYFQDIVSGKNPTSVQIIGQGLGFGATFMIDNALTEKPARDSRILGRAQGMYSSAAQRDTALLMVVVFEFTQGKYNGSTISMLGRNHVFDDVREMPIVGGSGLFRFGRGYALAHTVWFDPKTGDASVEYNVSIKHF</sequence>
<keyword evidence="5" id="KW-1133">Transmembrane helix</keyword>
<name>A0A022RER7_ERYGU</name>
<dbReference type="GO" id="GO:0009699">
    <property type="term" value="P:phenylpropanoid biosynthetic process"/>
    <property type="evidence" value="ECO:0007669"/>
    <property type="project" value="UniProtKB-ARBA"/>
</dbReference>
<gene>
    <name evidence="6" type="ORF">MIMGU_mgv1a014386mg</name>
</gene>
<dbReference type="InterPro" id="IPR004265">
    <property type="entry name" value="Dirigent"/>
</dbReference>
<protein>
    <recommendedName>
        <fullName evidence="4">Dirigent protein</fullName>
    </recommendedName>
</protein>
<keyword evidence="5" id="KW-0812">Transmembrane</keyword>
<accession>A0A022RER7</accession>
<dbReference type="OMA" id="IISTRLM"/>
<dbReference type="OrthoDB" id="1864232at2759"/>
<dbReference type="PANTHER" id="PTHR21495">
    <property type="entry name" value="NUCLEOPORIN-RELATED"/>
    <property type="match status" value="1"/>
</dbReference>
<dbReference type="InterPro" id="IPR044859">
    <property type="entry name" value="Allene_oxi_cyc_Dirigent"/>
</dbReference>
<evidence type="ECO:0000256" key="4">
    <source>
        <dbReference type="RuleBase" id="RU363099"/>
    </source>
</evidence>
<dbReference type="PhylomeDB" id="A0A022RER7"/>
<proteinExistence type="inferred from homology"/>
<dbReference type="STRING" id="4155.A0A022RER7"/>
<dbReference type="AlphaFoldDB" id="A0A022RER7"/>
<dbReference type="Proteomes" id="UP000030748">
    <property type="component" value="Unassembled WGS sequence"/>
</dbReference>
<keyword evidence="3 4" id="KW-0964">Secreted</keyword>
<comment type="similarity">
    <text evidence="1 4">Belongs to the plant dirigent protein family.</text>
</comment>
<keyword evidence="4" id="KW-0052">Apoplast</keyword>
<dbReference type="GO" id="GO:0048046">
    <property type="term" value="C:apoplast"/>
    <property type="evidence" value="ECO:0007669"/>
    <property type="project" value="UniProtKB-SubCell"/>
</dbReference>
<evidence type="ECO:0000313" key="7">
    <source>
        <dbReference type="Proteomes" id="UP000030748"/>
    </source>
</evidence>
<organism evidence="6 7">
    <name type="scientific">Erythranthe guttata</name>
    <name type="common">Yellow monkey flower</name>
    <name type="synonym">Mimulus guttatus</name>
    <dbReference type="NCBI Taxonomy" id="4155"/>
    <lineage>
        <taxon>Eukaryota</taxon>
        <taxon>Viridiplantae</taxon>
        <taxon>Streptophyta</taxon>
        <taxon>Embryophyta</taxon>
        <taxon>Tracheophyta</taxon>
        <taxon>Spermatophyta</taxon>
        <taxon>Magnoliopsida</taxon>
        <taxon>eudicotyledons</taxon>
        <taxon>Gunneridae</taxon>
        <taxon>Pentapetalae</taxon>
        <taxon>asterids</taxon>
        <taxon>lamiids</taxon>
        <taxon>Lamiales</taxon>
        <taxon>Phrymaceae</taxon>
        <taxon>Erythranthe</taxon>
    </lineage>
</organism>
<evidence type="ECO:0000256" key="1">
    <source>
        <dbReference type="ARBA" id="ARBA00010746"/>
    </source>
</evidence>
<dbReference type="EMBL" id="KI630491">
    <property type="protein sequence ID" value="EYU38258.1"/>
    <property type="molecule type" value="Genomic_DNA"/>
</dbReference>
<evidence type="ECO:0000256" key="2">
    <source>
        <dbReference type="ARBA" id="ARBA00011738"/>
    </source>
</evidence>
<evidence type="ECO:0000256" key="5">
    <source>
        <dbReference type="SAM" id="Phobius"/>
    </source>
</evidence>
<evidence type="ECO:0000313" key="6">
    <source>
        <dbReference type="EMBL" id="EYU38258.1"/>
    </source>
</evidence>
<comment type="function">
    <text evidence="4">Dirigent proteins impart stereoselectivity on the phenoxy radical-coupling reaction, yielding optically active lignans from two molecules of coniferyl alcohol in the biosynthesis of lignans, flavonolignans, and alkaloids and thus plays a central role in plant secondary metabolism.</text>
</comment>
<feature type="transmembrane region" description="Helical" evidence="5">
    <location>
        <begin position="6"/>
        <end position="26"/>
    </location>
</feature>
<dbReference type="eggNOG" id="ENOG502RZHY">
    <property type="taxonomic scope" value="Eukaryota"/>
</dbReference>
<comment type="subunit">
    <text evidence="2 4">Homodimer.</text>
</comment>
<dbReference type="Gene3D" id="2.40.480.10">
    <property type="entry name" value="Allene oxide cyclase-like"/>
    <property type="match status" value="1"/>
</dbReference>
<evidence type="ECO:0000256" key="3">
    <source>
        <dbReference type="ARBA" id="ARBA00022525"/>
    </source>
</evidence>
<keyword evidence="5" id="KW-0472">Membrane</keyword>